<evidence type="ECO:0000256" key="4">
    <source>
        <dbReference type="SAM" id="MobiDB-lite"/>
    </source>
</evidence>
<dbReference type="InterPro" id="IPR009723">
    <property type="entry name" value="Pop1_N"/>
</dbReference>
<name>A0ABN8D0N1_9STRA</name>
<feature type="domain" description="POP1 C-terminal" evidence="7">
    <location>
        <begin position="761"/>
        <end position="830"/>
    </location>
</feature>
<dbReference type="Pfam" id="PF08170">
    <property type="entry name" value="POPLD"/>
    <property type="match status" value="1"/>
</dbReference>
<dbReference type="InterPro" id="IPR039182">
    <property type="entry name" value="Pop1"/>
</dbReference>
<reference evidence="8 9" key="1">
    <citation type="submission" date="2021-11" db="EMBL/GenBank/DDBJ databases">
        <authorList>
            <person name="Islam A."/>
            <person name="Islam S."/>
            <person name="Flora M.S."/>
            <person name="Rahman M."/>
            <person name="Ziaur R.M."/>
            <person name="Epstein J.H."/>
            <person name="Hassan M."/>
            <person name="Klassen M."/>
            <person name="Woodard K."/>
            <person name="Webb A."/>
            <person name="Webby R.J."/>
            <person name="El Zowalaty M.E."/>
        </authorList>
    </citation>
    <scope>NUCLEOTIDE SEQUENCE [LARGE SCALE GENOMIC DNA]</scope>
    <source>
        <strain evidence="8">Pbs1</strain>
    </source>
</reference>
<evidence type="ECO:0000259" key="5">
    <source>
        <dbReference type="Pfam" id="PF06978"/>
    </source>
</evidence>
<gene>
    <name evidence="8" type="ORF">PBS001_LOCUS5446</name>
</gene>
<feature type="domain" description="Pop1 N-terminal" evidence="5">
    <location>
        <begin position="106"/>
        <end position="163"/>
    </location>
</feature>
<proteinExistence type="predicted"/>
<feature type="region of interest" description="Disordered" evidence="4">
    <location>
        <begin position="302"/>
        <end position="327"/>
    </location>
</feature>
<accession>A0ABN8D0N1</accession>
<dbReference type="Pfam" id="PF22770">
    <property type="entry name" value="POP1_C"/>
    <property type="match status" value="1"/>
</dbReference>
<evidence type="ECO:0000259" key="6">
    <source>
        <dbReference type="Pfam" id="PF08170"/>
    </source>
</evidence>
<evidence type="ECO:0008006" key="10">
    <source>
        <dbReference type="Google" id="ProtNLM"/>
    </source>
</evidence>
<comment type="caution">
    <text evidence="8">The sequence shown here is derived from an EMBL/GenBank/DDBJ whole genome shotgun (WGS) entry which is preliminary data.</text>
</comment>
<keyword evidence="2" id="KW-0819">tRNA processing</keyword>
<feature type="domain" description="POPLD" evidence="6">
    <location>
        <begin position="553"/>
        <end position="644"/>
    </location>
</feature>
<sequence>MTGLGPRVLSVLEFATARAPELQALHELSQQKQVSSSTDIKLETQKNQRRRRANAFKSYTMPQRLRARPESCVKKTSLRCRKHERRPHKLLQDRSSASGAASERPLWLSSHVWHAKRMIMTEQYGYMLASHRADKSLSAALKALRTTVMVHDVSYDGIIELYGLPQAILEALQLVSDPEGSDFHGLRFLTGAEEGHSMLYHEGKFPQGAIAPVTFMWRPLRQDYKNGRFTLHKDWQNTKRQLWLWVHPAAYMEAAMAIAMACHEAGRDDEESIEMLDRRGQLCRLKLRGRLADELLASIARGDGDDVSGEEDQDIQEQDASDHEDGFDEKQTIADCCKRNRLYALCKMKAKTQVENERDSIYAVAVKDPRIVRRKDSTLYHPFDCAAGLSLLQEPPAETVPKAGTDLIRSPLSGLSLSSLGCDAEEPESKAILKEIQALVSWTTGTLNAEAAEGPGSLNLSNTYGNVKPKELDVAEKDIDMDVEPIPNSLLWSLSKRLKIERNFRKDHELNEEIYRQRKEGVNDSIFHGVRVKSQPLHLLIIKKRAPYVVASGWDIICSPSSVAGLLKALVFGGALVVGLEEDAALCTVLHQPSFPCDFPDTKAGQVYWEARARDLETKQAKKPKAVRFNFEKHGVKSPFQPRWELLFHMQMHEGDAEDKNTQTLCVVRGEKYMTPFCFYQSSCTATKCDDVISTSSVESIVPVAIPTLVRVVIVIPRRGNIDVNAMLLAPSLEDVREFNNNDSWKGSDICLAKKNRVESSKTDARSLIGYVTSAIYDRPKGAFRAVGFIACEPLQQLYLANARQQYRKQGYYVLAMVQSPQSRMVRPVLVQAQA</sequence>
<evidence type="ECO:0000256" key="1">
    <source>
        <dbReference type="ARBA" id="ARBA00004123"/>
    </source>
</evidence>
<keyword evidence="3" id="KW-0539">Nucleus</keyword>
<keyword evidence="9" id="KW-1185">Reference proteome</keyword>
<dbReference type="PANTHER" id="PTHR22731:SF3">
    <property type="entry name" value="RIBONUCLEASES P_MRP PROTEIN SUBUNIT POP1"/>
    <property type="match status" value="1"/>
</dbReference>
<evidence type="ECO:0000256" key="3">
    <source>
        <dbReference type="ARBA" id="ARBA00023242"/>
    </source>
</evidence>
<dbReference type="InterPro" id="IPR055079">
    <property type="entry name" value="POP1_C"/>
</dbReference>
<evidence type="ECO:0000313" key="8">
    <source>
        <dbReference type="EMBL" id="CAH0518895.1"/>
    </source>
</evidence>
<comment type="subcellular location">
    <subcellularLocation>
        <location evidence="1">Nucleus</location>
    </subcellularLocation>
</comment>
<evidence type="ECO:0000256" key="2">
    <source>
        <dbReference type="ARBA" id="ARBA00022694"/>
    </source>
</evidence>
<evidence type="ECO:0000259" key="7">
    <source>
        <dbReference type="Pfam" id="PF22770"/>
    </source>
</evidence>
<protein>
    <recommendedName>
        <fullName evidence="10">Pop1 N-terminal domain-containing protein</fullName>
    </recommendedName>
</protein>
<feature type="compositionally biased region" description="Acidic residues" evidence="4">
    <location>
        <begin position="305"/>
        <end position="319"/>
    </location>
</feature>
<dbReference type="Pfam" id="PF06978">
    <property type="entry name" value="POP1_N"/>
    <property type="match status" value="1"/>
</dbReference>
<organism evidence="8 9">
    <name type="scientific">Peronospora belbahrii</name>
    <dbReference type="NCBI Taxonomy" id="622444"/>
    <lineage>
        <taxon>Eukaryota</taxon>
        <taxon>Sar</taxon>
        <taxon>Stramenopiles</taxon>
        <taxon>Oomycota</taxon>
        <taxon>Peronosporomycetes</taxon>
        <taxon>Peronosporales</taxon>
        <taxon>Peronosporaceae</taxon>
        <taxon>Peronospora</taxon>
    </lineage>
</organism>
<feature type="region of interest" description="Disordered" evidence="4">
    <location>
        <begin position="33"/>
        <end position="53"/>
    </location>
</feature>
<dbReference type="InterPro" id="IPR012590">
    <property type="entry name" value="POPLD_dom"/>
</dbReference>
<dbReference type="PANTHER" id="PTHR22731">
    <property type="entry name" value="RIBONUCLEASES P/MRP PROTEIN SUBUNIT POP1"/>
    <property type="match status" value="1"/>
</dbReference>
<dbReference type="Proteomes" id="UP001158986">
    <property type="component" value="Unassembled WGS sequence"/>
</dbReference>
<evidence type="ECO:0000313" key="9">
    <source>
        <dbReference type="Proteomes" id="UP001158986"/>
    </source>
</evidence>
<dbReference type="EMBL" id="CAKLCB010000270">
    <property type="protein sequence ID" value="CAH0518895.1"/>
    <property type="molecule type" value="Genomic_DNA"/>
</dbReference>